<dbReference type="InterPro" id="IPR024521">
    <property type="entry name" value="ArsS-like_C"/>
</dbReference>
<dbReference type="NCBIfam" id="TIGR04167">
    <property type="entry name" value="rSAM_SeCys"/>
    <property type="match status" value="1"/>
</dbReference>
<comment type="caution">
    <text evidence="7">The sequence shown here is derived from an EMBL/GenBank/DDBJ whole genome shotgun (WGS) entry which is preliminary data.</text>
</comment>
<dbReference type="SUPFAM" id="SSF102114">
    <property type="entry name" value="Radical SAM enzymes"/>
    <property type="match status" value="1"/>
</dbReference>
<feature type="domain" description="Radical SAM core" evidence="5">
    <location>
        <begin position="26"/>
        <end position="162"/>
    </location>
</feature>
<dbReference type="InterPro" id="IPR058240">
    <property type="entry name" value="rSAM_sf"/>
</dbReference>
<dbReference type="InterPro" id="IPR013785">
    <property type="entry name" value="Aldolase_TIM"/>
</dbReference>
<dbReference type="Gene3D" id="3.20.20.70">
    <property type="entry name" value="Aldolase class I"/>
    <property type="match status" value="1"/>
</dbReference>
<dbReference type="CDD" id="cd01335">
    <property type="entry name" value="Radical_SAM"/>
    <property type="match status" value="1"/>
</dbReference>
<evidence type="ECO:0000313" key="7">
    <source>
        <dbReference type="EMBL" id="OGG46516.1"/>
    </source>
</evidence>
<evidence type="ECO:0000256" key="3">
    <source>
        <dbReference type="ARBA" id="ARBA00023004"/>
    </source>
</evidence>
<feature type="domain" description="Arsenosugar biosynthesis radical SAM protein ArsS-like C-terminal" evidence="6">
    <location>
        <begin position="182"/>
        <end position="315"/>
    </location>
</feature>
<accession>A0A1F6CBI3</accession>
<keyword evidence="3" id="KW-0408">Iron</keyword>
<evidence type="ECO:0000256" key="1">
    <source>
        <dbReference type="ARBA" id="ARBA00022691"/>
    </source>
</evidence>
<evidence type="ECO:0000313" key="8">
    <source>
        <dbReference type="Proteomes" id="UP000178606"/>
    </source>
</evidence>
<dbReference type="GO" id="GO:0003824">
    <property type="term" value="F:catalytic activity"/>
    <property type="evidence" value="ECO:0007669"/>
    <property type="project" value="InterPro"/>
</dbReference>
<evidence type="ECO:0000256" key="2">
    <source>
        <dbReference type="ARBA" id="ARBA00022723"/>
    </source>
</evidence>
<dbReference type="EMBL" id="MFKF01000307">
    <property type="protein sequence ID" value="OGG46516.1"/>
    <property type="molecule type" value="Genomic_DNA"/>
</dbReference>
<dbReference type="AlphaFoldDB" id="A0A1F6CBI3"/>
<dbReference type="InterPro" id="IPR007197">
    <property type="entry name" value="rSAM"/>
</dbReference>
<evidence type="ECO:0000259" key="5">
    <source>
        <dbReference type="Pfam" id="PF04055"/>
    </source>
</evidence>
<dbReference type="Pfam" id="PF04055">
    <property type="entry name" value="Radical_SAM"/>
    <property type="match status" value="1"/>
</dbReference>
<name>A0A1F6CBI3_HANXR</name>
<dbReference type="Proteomes" id="UP000178606">
    <property type="component" value="Unassembled WGS sequence"/>
</dbReference>
<sequence>MTHSFSSRLRQEGIDLRRKALETLQINVGRLCNQACSHCHVDAGPRRTEVMTRQTMDKVLSFLAASSIPTVDITGGAPEMNPHFRYLIQRTREIGRKVTVRCNLTVLFEPDQEDLPAFYRDQEVELICSLPCYLQENVDGQRGKGVFVKSIEALRRLNRVGYGRPEAGLMLHLVYNPVGAVLPGPQDELEADYRQVLGEQYGIVFNRLLTIANMPINRFADYLRRRGEYADYMATLRASFNPDTLERLMCRLLVSVDWEGNLYDCDFNQMLGMDLGGSPLKVWEAPPEALAGRRIRVGEHCYGCTAGAGSSCGGALV</sequence>
<dbReference type="PANTHER" id="PTHR43728:SF1">
    <property type="entry name" value="FE-S OXIDOREDUCTASE"/>
    <property type="match status" value="1"/>
</dbReference>
<keyword evidence="1" id="KW-0949">S-adenosyl-L-methionine</keyword>
<keyword evidence="2" id="KW-0479">Metal-binding</keyword>
<dbReference type="InterPro" id="IPR026351">
    <property type="entry name" value="rSAM_ArsS-like"/>
</dbReference>
<reference evidence="7 8" key="1">
    <citation type="journal article" date="2016" name="Nat. Commun.">
        <title>Thousands of microbial genomes shed light on interconnected biogeochemical processes in an aquifer system.</title>
        <authorList>
            <person name="Anantharaman K."/>
            <person name="Brown C.T."/>
            <person name="Hug L.A."/>
            <person name="Sharon I."/>
            <person name="Castelle C.J."/>
            <person name="Probst A.J."/>
            <person name="Thomas B.C."/>
            <person name="Singh A."/>
            <person name="Wilkins M.J."/>
            <person name="Karaoz U."/>
            <person name="Brodie E.L."/>
            <person name="Williams K.H."/>
            <person name="Hubbard S.S."/>
            <person name="Banfield J.F."/>
        </authorList>
    </citation>
    <scope>NUCLEOTIDE SEQUENCE [LARGE SCALE GENOMIC DNA]</scope>
    <source>
        <strain evidence="8">RIFCSPLOWO2_12_FULL_64_10</strain>
    </source>
</reference>
<protein>
    <submittedName>
        <fullName evidence="7">Radical SAM protein</fullName>
    </submittedName>
</protein>
<evidence type="ECO:0000256" key="4">
    <source>
        <dbReference type="ARBA" id="ARBA00023014"/>
    </source>
</evidence>
<dbReference type="GO" id="GO:0051536">
    <property type="term" value="F:iron-sulfur cluster binding"/>
    <property type="evidence" value="ECO:0007669"/>
    <property type="project" value="UniProtKB-KW"/>
</dbReference>
<dbReference type="PANTHER" id="PTHR43728">
    <property type="entry name" value="SLR0304 PROTEIN"/>
    <property type="match status" value="1"/>
</dbReference>
<dbReference type="Pfam" id="PF12345">
    <property type="entry name" value="DUF3641"/>
    <property type="match status" value="1"/>
</dbReference>
<keyword evidence="4" id="KW-0411">Iron-sulfur</keyword>
<proteinExistence type="predicted"/>
<organism evidence="7 8">
    <name type="scientific">Handelsmanbacteria sp. (strain RIFCSPLOWO2_12_FULL_64_10)</name>
    <dbReference type="NCBI Taxonomy" id="1817868"/>
    <lineage>
        <taxon>Bacteria</taxon>
        <taxon>Candidatus Handelsmaniibacteriota</taxon>
    </lineage>
</organism>
<dbReference type="GO" id="GO:0046872">
    <property type="term" value="F:metal ion binding"/>
    <property type="evidence" value="ECO:0007669"/>
    <property type="project" value="UniProtKB-KW"/>
</dbReference>
<dbReference type="SFLD" id="SFLDS00029">
    <property type="entry name" value="Radical_SAM"/>
    <property type="match status" value="1"/>
</dbReference>
<gene>
    <name evidence="7" type="ORF">A3F84_19705</name>
</gene>
<evidence type="ECO:0000259" key="6">
    <source>
        <dbReference type="Pfam" id="PF12345"/>
    </source>
</evidence>